<gene>
    <name evidence="6" type="ORF">NUU61_001677</name>
</gene>
<dbReference type="AlphaFoldDB" id="A0A9W9FQR9"/>
<evidence type="ECO:0000313" key="7">
    <source>
        <dbReference type="Proteomes" id="UP001141434"/>
    </source>
</evidence>
<dbReference type="SUPFAM" id="SSF53474">
    <property type="entry name" value="alpha/beta-Hydrolases"/>
    <property type="match status" value="1"/>
</dbReference>
<dbReference type="InterPro" id="IPR029058">
    <property type="entry name" value="AB_hydrolase_fold"/>
</dbReference>
<dbReference type="InterPro" id="IPR051299">
    <property type="entry name" value="AB_hydrolase_lip/est"/>
</dbReference>
<name>A0A9W9FQR9_9EURO</name>
<keyword evidence="2" id="KW-0378">Hydrolase</keyword>
<feature type="domain" description="Mono-/di-acylglycerol lipase N-terminal" evidence="5">
    <location>
        <begin position="18"/>
        <end position="74"/>
    </location>
</feature>
<evidence type="ECO:0000256" key="2">
    <source>
        <dbReference type="ARBA" id="ARBA00022801"/>
    </source>
</evidence>
<keyword evidence="1 3" id="KW-0732">Signal</keyword>
<reference evidence="6" key="2">
    <citation type="journal article" date="2023" name="IMA Fungus">
        <title>Comparative genomic study of the Penicillium genus elucidates a diverse pangenome and 15 lateral gene transfer events.</title>
        <authorList>
            <person name="Petersen C."/>
            <person name="Sorensen T."/>
            <person name="Nielsen M.R."/>
            <person name="Sondergaard T.E."/>
            <person name="Sorensen J.L."/>
            <person name="Fitzpatrick D.A."/>
            <person name="Frisvad J.C."/>
            <person name="Nielsen K.L."/>
        </authorList>
    </citation>
    <scope>NUCLEOTIDE SEQUENCE</scope>
    <source>
        <strain evidence="6">IBT 34128</strain>
    </source>
</reference>
<evidence type="ECO:0000256" key="1">
    <source>
        <dbReference type="ARBA" id="ARBA00022729"/>
    </source>
</evidence>
<dbReference type="OrthoDB" id="426718at2759"/>
<dbReference type="RefSeq" id="XP_056513326.1">
    <property type="nucleotide sequence ID" value="XM_056652259.1"/>
</dbReference>
<evidence type="ECO:0000259" key="5">
    <source>
        <dbReference type="Pfam" id="PF03893"/>
    </source>
</evidence>
<evidence type="ECO:0008006" key="8">
    <source>
        <dbReference type="Google" id="ProtNLM"/>
    </source>
</evidence>
<evidence type="ECO:0000313" key="6">
    <source>
        <dbReference type="EMBL" id="KAJ5104330.1"/>
    </source>
</evidence>
<dbReference type="PANTHER" id="PTHR46640:SF1">
    <property type="entry name" value="FUNGAL LIPASE-LIKE DOMAIN-CONTAINING PROTEIN-RELATED"/>
    <property type="match status" value="1"/>
</dbReference>
<dbReference type="InterPro" id="IPR002921">
    <property type="entry name" value="Fungal_lipase-type"/>
</dbReference>
<accession>A0A9W9FQR9</accession>
<comment type="caution">
    <text evidence="6">The sequence shown here is derived from an EMBL/GenBank/DDBJ whole genome shotgun (WGS) entry which is preliminary data.</text>
</comment>
<protein>
    <recommendedName>
        <fullName evidence="8">Lipase</fullName>
    </recommendedName>
</protein>
<dbReference type="Gene3D" id="3.40.50.1820">
    <property type="entry name" value="alpha/beta hydrolase"/>
    <property type="match status" value="1"/>
</dbReference>
<dbReference type="GO" id="GO:0016042">
    <property type="term" value="P:lipid catabolic process"/>
    <property type="evidence" value="ECO:0007669"/>
    <property type="project" value="InterPro"/>
</dbReference>
<feature type="domain" description="Fungal lipase-type" evidence="4">
    <location>
        <begin position="103"/>
        <end position="232"/>
    </location>
</feature>
<sequence>MLLRRFWGVSVAATLVGAAPARPVSRDVSTDVLDQLTLFAQYAAASYCSNNLNSTGTPLLCAAGNCPSVQSAQTSTLHEFDHSTKFGDVAGFLAADKTNKLLVLSFRGSRTLSTWIANLDFGLTDASLCSDCQVHTGFWQSWQTVADEMRSKIDSALKTYSDYTLVFTGHSFGAAIATLGGTALRNAGYKVNLYTYGEPRVGNEALAKYITKQAHLWRVTHTDDIVPKLPPASFGFSHASPEYWVTSGDNKTVTPADIQVVQGVGSTDGNAGTPEPDVSAHNWYLLNIDACQ</sequence>
<keyword evidence="7" id="KW-1185">Reference proteome</keyword>
<dbReference type="GO" id="GO:0072330">
    <property type="term" value="P:monocarboxylic acid biosynthetic process"/>
    <property type="evidence" value="ECO:0007669"/>
    <property type="project" value="UniProtKB-ARBA"/>
</dbReference>
<feature type="chain" id="PRO_5040809065" description="Lipase" evidence="3">
    <location>
        <begin position="22"/>
        <end position="292"/>
    </location>
</feature>
<reference evidence="6" key="1">
    <citation type="submission" date="2022-11" db="EMBL/GenBank/DDBJ databases">
        <authorList>
            <person name="Petersen C."/>
        </authorList>
    </citation>
    <scope>NUCLEOTIDE SEQUENCE</scope>
    <source>
        <strain evidence="6">IBT 34128</strain>
    </source>
</reference>
<proteinExistence type="predicted"/>
<dbReference type="EMBL" id="JAPMSZ010000004">
    <property type="protein sequence ID" value="KAJ5104330.1"/>
    <property type="molecule type" value="Genomic_DNA"/>
</dbReference>
<feature type="signal peptide" evidence="3">
    <location>
        <begin position="1"/>
        <end position="21"/>
    </location>
</feature>
<evidence type="ECO:0000259" key="4">
    <source>
        <dbReference type="Pfam" id="PF01764"/>
    </source>
</evidence>
<dbReference type="GeneID" id="81391427"/>
<dbReference type="CDD" id="cd00519">
    <property type="entry name" value="Lipase_3"/>
    <property type="match status" value="1"/>
</dbReference>
<dbReference type="Pfam" id="PF03893">
    <property type="entry name" value="Lipase3_N"/>
    <property type="match status" value="1"/>
</dbReference>
<dbReference type="GO" id="GO:0016787">
    <property type="term" value="F:hydrolase activity"/>
    <property type="evidence" value="ECO:0007669"/>
    <property type="project" value="UniProtKB-KW"/>
</dbReference>
<dbReference type="Proteomes" id="UP001141434">
    <property type="component" value="Unassembled WGS sequence"/>
</dbReference>
<organism evidence="6 7">
    <name type="scientific">Penicillium alfredii</name>
    <dbReference type="NCBI Taxonomy" id="1506179"/>
    <lineage>
        <taxon>Eukaryota</taxon>
        <taxon>Fungi</taxon>
        <taxon>Dikarya</taxon>
        <taxon>Ascomycota</taxon>
        <taxon>Pezizomycotina</taxon>
        <taxon>Eurotiomycetes</taxon>
        <taxon>Eurotiomycetidae</taxon>
        <taxon>Eurotiales</taxon>
        <taxon>Aspergillaceae</taxon>
        <taxon>Penicillium</taxon>
    </lineage>
</organism>
<dbReference type="InterPro" id="IPR005592">
    <property type="entry name" value="Mono/diacylglycerol_lipase_N"/>
</dbReference>
<evidence type="ECO:0000256" key="3">
    <source>
        <dbReference type="SAM" id="SignalP"/>
    </source>
</evidence>
<dbReference type="GO" id="GO:0017000">
    <property type="term" value="P:antibiotic biosynthetic process"/>
    <property type="evidence" value="ECO:0007669"/>
    <property type="project" value="UniProtKB-ARBA"/>
</dbReference>
<dbReference type="PANTHER" id="PTHR46640">
    <property type="entry name" value="TRIACYLGLYCEROL LIPASE, PUTATIVE (AFU_ORTHOLOGUE AFUA_6G06510)-RELATED"/>
    <property type="match status" value="1"/>
</dbReference>
<dbReference type="Pfam" id="PF01764">
    <property type="entry name" value="Lipase_3"/>
    <property type="match status" value="1"/>
</dbReference>